<name>A0A9W8M054_9FUNG</name>
<dbReference type="SUPFAM" id="SSF110916">
    <property type="entry name" value="Peptidyl-tRNA hydrolase domain-like"/>
    <property type="match status" value="1"/>
</dbReference>
<dbReference type="GO" id="GO:0005762">
    <property type="term" value="C:mitochondrial large ribosomal subunit"/>
    <property type="evidence" value="ECO:0007669"/>
    <property type="project" value="TreeGrafter"/>
</dbReference>
<feature type="compositionally biased region" description="Basic and acidic residues" evidence="1">
    <location>
        <begin position="168"/>
        <end position="177"/>
    </location>
</feature>
<gene>
    <name evidence="3" type="ORF">IWW36_003372</name>
</gene>
<evidence type="ECO:0000313" key="4">
    <source>
        <dbReference type="Proteomes" id="UP001139887"/>
    </source>
</evidence>
<dbReference type="OrthoDB" id="270639at2759"/>
<dbReference type="Gene3D" id="3.30.160.20">
    <property type="match status" value="1"/>
</dbReference>
<dbReference type="InterPro" id="IPR000352">
    <property type="entry name" value="Pep_chain_release_fac_I"/>
</dbReference>
<dbReference type="PANTHER" id="PTHR11075">
    <property type="entry name" value="PEPTIDE CHAIN RELEASE FACTOR"/>
    <property type="match status" value="1"/>
</dbReference>
<dbReference type="AlphaFoldDB" id="A0A9W8M054"/>
<dbReference type="GO" id="GO:0070126">
    <property type="term" value="P:mitochondrial translational termination"/>
    <property type="evidence" value="ECO:0007669"/>
    <property type="project" value="TreeGrafter"/>
</dbReference>
<protein>
    <recommendedName>
        <fullName evidence="2">Prokaryotic-type class I peptide chain release factors domain-containing protein</fullName>
    </recommendedName>
</protein>
<feature type="domain" description="Prokaryotic-type class I peptide chain release factors" evidence="2">
    <location>
        <begin position="70"/>
        <end position="86"/>
    </location>
</feature>
<feature type="compositionally biased region" description="Basic residues" evidence="1">
    <location>
        <begin position="178"/>
        <end position="195"/>
    </location>
</feature>
<keyword evidence="4" id="KW-1185">Reference proteome</keyword>
<dbReference type="Pfam" id="PF00472">
    <property type="entry name" value="RF-1"/>
    <property type="match status" value="1"/>
</dbReference>
<dbReference type="GO" id="GO:0016150">
    <property type="term" value="F:translation release factor activity, codon nonspecific"/>
    <property type="evidence" value="ECO:0007669"/>
    <property type="project" value="TreeGrafter"/>
</dbReference>
<dbReference type="Proteomes" id="UP001139887">
    <property type="component" value="Unassembled WGS sequence"/>
</dbReference>
<comment type="caution">
    <text evidence="3">The sequence shown here is derived from an EMBL/GenBank/DDBJ whole genome shotgun (WGS) entry which is preliminary data.</text>
</comment>
<organism evidence="3 4">
    <name type="scientific">Coemansia brasiliensis</name>
    <dbReference type="NCBI Taxonomy" id="2650707"/>
    <lineage>
        <taxon>Eukaryota</taxon>
        <taxon>Fungi</taxon>
        <taxon>Fungi incertae sedis</taxon>
        <taxon>Zoopagomycota</taxon>
        <taxon>Kickxellomycotina</taxon>
        <taxon>Kickxellomycetes</taxon>
        <taxon>Kickxellales</taxon>
        <taxon>Kickxellaceae</taxon>
        <taxon>Coemansia</taxon>
    </lineage>
</organism>
<dbReference type="PANTHER" id="PTHR11075:SF54">
    <property type="entry name" value="LARGE RIBOSOMAL SUBUNIT PROTEIN ML62"/>
    <property type="match status" value="1"/>
</dbReference>
<proteinExistence type="predicted"/>
<sequence length="195" mass="22673">MERLSTRLWQHASEALGNIGLFATVAVRGYARYPTIDDIPAEDVEAVQRFRTKFTRTTIPYKQFTVTFQRSSGAGGQNVNKVNTKVHMRFKLDDQSWIPRYIRQRMRELESARINSHGEYLLTSEKTRSQRHNIDDCLDKLWQHIERASALPKAPSAEMAQRVQKLQQAEKAHMAEIKKRRSQRKASRRKGFGDD</sequence>
<accession>A0A9W8M054</accession>
<dbReference type="PROSITE" id="PS00745">
    <property type="entry name" value="RF_PROK_I"/>
    <property type="match status" value="1"/>
</dbReference>
<evidence type="ECO:0000259" key="2">
    <source>
        <dbReference type="PROSITE" id="PS00745"/>
    </source>
</evidence>
<feature type="region of interest" description="Disordered" evidence="1">
    <location>
        <begin position="153"/>
        <end position="195"/>
    </location>
</feature>
<evidence type="ECO:0000313" key="3">
    <source>
        <dbReference type="EMBL" id="KAJ2848320.1"/>
    </source>
</evidence>
<dbReference type="InterPro" id="IPR052104">
    <property type="entry name" value="Mito_Release_Factor_mL62"/>
</dbReference>
<reference evidence="3" key="1">
    <citation type="submission" date="2022-07" db="EMBL/GenBank/DDBJ databases">
        <title>Phylogenomic reconstructions and comparative analyses of Kickxellomycotina fungi.</title>
        <authorList>
            <person name="Reynolds N.K."/>
            <person name="Stajich J.E."/>
            <person name="Barry K."/>
            <person name="Grigoriev I.V."/>
            <person name="Crous P."/>
            <person name="Smith M.E."/>
        </authorList>
    </citation>
    <scope>NUCLEOTIDE SEQUENCE</scope>
    <source>
        <strain evidence="3">NRRL 1566</strain>
    </source>
</reference>
<dbReference type="FunFam" id="3.30.160.20:FF:000046">
    <property type="entry name" value="Peptidyl-tRNA hydrolase ICT1"/>
    <property type="match status" value="1"/>
</dbReference>
<evidence type="ECO:0000256" key="1">
    <source>
        <dbReference type="SAM" id="MobiDB-lite"/>
    </source>
</evidence>
<dbReference type="GO" id="GO:0004045">
    <property type="term" value="F:peptidyl-tRNA hydrolase activity"/>
    <property type="evidence" value="ECO:0007669"/>
    <property type="project" value="TreeGrafter"/>
</dbReference>
<dbReference type="EMBL" id="JANBUW010000182">
    <property type="protein sequence ID" value="KAJ2848320.1"/>
    <property type="molecule type" value="Genomic_DNA"/>
</dbReference>